<name>A0ABT5E6H5_9BACT</name>
<reference evidence="1 2" key="1">
    <citation type="submission" date="2022-11" db="EMBL/GenBank/DDBJ databases">
        <title>Minimal conservation of predation-associated metabolite biosynthetic gene clusters underscores biosynthetic potential of Myxococcota including descriptions for ten novel species: Archangium lansinium sp. nov., Myxococcus landrumus sp. nov., Nannocystis bai.</title>
        <authorList>
            <person name="Ahearne A."/>
            <person name="Stevens C."/>
            <person name="Dowd S."/>
        </authorList>
    </citation>
    <scope>NUCLEOTIDE SEQUENCE [LARGE SCALE GENOMIC DNA]</scope>
    <source>
        <strain evidence="1 2">BB15-2</strain>
    </source>
</reference>
<comment type="caution">
    <text evidence="1">The sequence shown here is derived from an EMBL/GenBank/DDBJ whole genome shotgun (WGS) entry which is preliminary data.</text>
</comment>
<keyword evidence="2" id="KW-1185">Reference proteome</keyword>
<organism evidence="1 2">
    <name type="scientific">Nannocystis bainbridge</name>
    <dbReference type="NCBI Taxonomy" id="2995303"/>
    <lineage>
        <taxon>Bacteria</taxon>
        <taxon>Pseudomonadati</taxon>
        <taxon>Myxococcota</taxon>
        <taxon>Polyangia</taxon>
        <taxon>Nannocystales</taxon>
        <taxon>Nannocystaceae</taxon>
        <taxon>Nannocystis</taxon>
    </lineage>
</organism>
<evidence type="ECO:0000313" key="1">
    <source>
        <dbReference type="EMBL" id="MDC0720939.1"/>
    </source>
</evidence>
<accession>A0ABT5E6H5</accession>
<dbReference type="Proteomes" id="UP001221686">
    <property type="component" value="Unassembled WGS sequence"/>
</dbReference>
<sequence>MGTTRDEPSGRAVLVCPACEASLTTPLRAVPDPRLFAPPPAIRRQGIQATQGFWRRAEPGELSQGVPTDPFPVSIHPHDLVAPQVETSGGGCCGVYSEDGSANLHCRCGAPVGVVVDECVFDVEVRLGALWRVGGDDEVGVGELADDRVRRSLDRWSGVRFAGPPVSMDTSWEWTASEVPTRREVEHLELHLTAGDEGVALHAVVDGHAIALPLAAIDLLRAIALERLPVGNEGLALRYDLLLSQRENRVISSWGLLRRGKDVELVESPASTTYPTGFDVYELSRMPLAEARAIGVVMGRESEPRGWRFSEAALLRAWSAAIAACDPERLPASG</sequence>
<protein>
    <submittedName>
        <fullName evidence="1">Uncharacterized protein</fullName>
    </submittedName>
</protein>
<gene>
    <name evidence="1" type="ORF">POL25_28800</name>
</gene>
<evidence type="ECO:0000313" key="2">
    <source>
        <dbReference type="Proteomes" id="UP001221686"/>
    </source>
</evidence>
<dbReference type="EMBL" id="JAQNDL010000003">
    <property type="protein sequence ID" value="MDC0720939.1"/>
    <property type="molecule type" value="Genomic_DNA"/>
</dbReference>
<proteinExistence type="predicted"/>